<reference evidence="8 9" key="1">
    <citation type="submission" date="2019-09" db="EMBL/GenBank/DDBJ databases">
        <title>The hologenome of the rock-dwelling lichen Lasallia pustulata.</title>
        <authorList>
            <person name="Greshake Tzovaras B."/>
            <person name="Segers F."/>
            <person name="Bicker A."/>
            <person name="Dal Grande F."/>
            <person name="Otte J."/>
            <person name="Hankeln T."/>
            <person name="Schmitt I."/>
            <person name="Ebersberger I."/>
        </authorList>
    </citation>
    <scope>NUCLEOTIDE SEQUENCE [LARGE SCALE GENOMIC DNA]</scope>
    <source>
        <strain evidence="8">A1-1</strain>
    </source>
</reference>
<dbReference type="GO" id="GO:0001682">
    <property type="term" value="P:tRNA 5'-leader removal"/>
    <property type="evidence" value="ECO:0007669"/>
    <property type="project" value="InterPro"/>
</dbReference>
<dbReference type="InterPro" id="IPR012590">
    <property type="entry name" value="POPLD_dom"/>
</dbReference>
<evidence type="ECO:0000256" key="4">
    <source>
        <dbReference type="SAM" id="MobiDB-lite"/>
    </source>
</evidence>
<protein>
    <submittedName>
        <fullName evidence="8">Ribonuclease P complex subunit Pop1</fullName>
    </submittedName>
</protein>
<keyword evidence="2" id="KW-0819">tRNA processing</keyword>
<dbReference type="EMBL" id="VXIT01000003">
    <property type="protein sequence ID" value="KAA6414291.1"/>
    <property type="molecule type" value="Genomic_DNA"/>
</dbReference>
<proteinExistence type="predicted"/>
<dbReference type="InterPro" id="IPR055079">
    <property type="entry name" value="POP1_C"/>
</dbReference>
<evidence type="ECO:0000259" key="6">
    <source>
        <dbReference type="Pfam" id="PF08170"/>
    </source>
</evidence>
<dbReference type="Pfam" id="PF06978">
    <property type="entry name" value="POP1_N"/>
    <property type="match status" value="1"/>
</dbReference>
<evidence type="ECO:0000259" key="7">
    <source>
        <dbReference type="Pfam" id="PF22770"/>
    </source>
</evidence>
<comment type="caution">
    <text evidence="8">The sequence shown here is derived from an EMBL/GenBank/DDBJ whole genome shotgun (WGS) entry which is preliminary data.</text>
</comment>
<feature type="region of interest" description="Disordered" evidence="4">
    <location>
        <begin position="157"/>
        <end position="210"/>
    </location>
</feature>
<dbReference type="AlphaFoldDB" id="A0A5M8PY09"/>
<feature type="compositionally biased region" description="Polar residues" evidence="4">
    <location>
        <begin position="1"/>
        <end position="20"/>
    </location>
</feature>
<feature type="region of interest" description="Disordered" evidence="4">
    <location>
        <begin position="699"/>
        <end position="812"/>
    </location>
</feature>
<organism evidence="8 9">
    <name type="scientific">Lasallia pustulata</name>
    <dbReference type="NCBI Taxonomy" id="136370"/>
    <lineage>
        <taxon>Eukaryota</taxon>
        <taxon>Fungi</taxon>
        <taxon>Dikarya</taxon>
        <taxon>Ascomycota</taxon>
        <taxon>Pezizomycotina</taxon>
        <taxon>Lecanoromycetes</taxon>
        <taxon>OSLEUM clade</taxon>
        <taxon>Umbilicariomycetidae</taxon>
        <taxon>Umbilicariales</taxon>
        <taxon>Umbilicariaceae</taxon>
        <taxon>Lasallia</taxon>
    </lineage>
</organism>
<feature type="compositionally biased region" description="Basic residues" evidence="4">
    <location>
        <begin position="157"/>
        <end position="170"/>
    </location>
</feature>
<name>A0A5M8PY09_9LECA</name>
<feature type="compositionally biased region" description="Pro residues" evidence="4">
    <location>
        <begin position="795"/>
        <end position="806"/>
    </location>
</feature>
<feature type="compositionally biased region" description="Pro residues" evidence="4">
    <location>
        <begin position="733"/>
        <end position="744"/>
    </location>
</feature>
<comment type="subcellular location">
    <subcellularLocation>
        <location evidence="1">Nucleus</location>
    </subcellularLocation>
</comment>
<dbReference type="GO" id="GO:0000172">
    <property type="term" value="C:ribonuclease MRP complex"/>
    <property type="evidence" value="ECO:0007669"/>
    <property type="project" value="InterPro"/>
</dbReference>
<feature type="compositionally biased region" description="Pro residues" evidence="4">
    <location>
        <begin position="764"/>
        <end position="779"/>
    </location>
</feature>
<evidence type="ECO:0000256" key="3">
    <source>
        <dbReference type="ARBA" id="ARBA00023242"/>
    </source>
</evidence>
<feature type="domain" description="Pop1 N-terminal" evidence="5">
    <location>
        <begin position="52"/>
        <end position="277"/>
    </location>
</feature>
<evidence type="ECO:0000256" key="1">
    <source>
        <dbReference type="ARBA" id="ARBA00004123"/>
    </source>
</evidence>
<dbReference type="Proteomes" id="UP000324767">
    <property type="component" value="Unassembled WGS sequence"/>
</dbReference>
<dbReference type="GO" id="GO:0005655">
    <property type="term" value="C:nucleolar ribonuclease P complex"/>
    <property type="evidence" value="ECO:0007669"/>
    <property type="project" value="InterPro"/>
</dbReference>
<dbReference type="InterPro" id="IPR009723">
    <property type="entry name" value="Pop1_N"/>
</dbReference>
<keyword evidence="3" id="KW-0539">Nucleus</keyword>
<accession>A0A5M8PY09</accession>
<dbReference type="InterPro" id="IPR039182">
    <property type="entry name" value="Pop1"/>
</dbReference>
<dbReference type="PANTHER" id="PTHR22731">
    <property type="entry name" value="RIBONUCLEASES P/MRP PROTEIN SUBUNIT POP1"/>
    <property type="match status" value="1"/>
</dbReference>
<dbReference type="Pfam" id="PF22770">
    <property type="entry name" value="POP1_C"/>
    <property type="match status" value="1"/>
</dbReference>
<evidence type="ECO:0000259" key="5">
    <source>
        <dbReference type="Pfam" id="PF06978"/>
    </source>
</evidence>
<dbReference type="Pfam" id="PF08170">
    <property type="entry name" value="POPLD"/>
    <property type="match status" value="1"/>
</dbReference>
<sequence length="905" mass="99226">MAQTSSLKRKQPSSAVSTTAPKRAKISNARTVLAQTSDKALSKYGDLDVSAFVKAREYEIRALEASMGKSKKALSTRAFQQVPRNLRRRTASHNVKRVPKRLRIRAGKEEGYRLFRRDADSAAWAKMKEDNTPTVISRRRQPTPHMRLRLETAKRLQKLGARTKAKKKTASKSEQTPGETDKILATPRPPRVKKGLLSRPPEPQSKFRKRQIHKSWLPTHLYHAKRAHMTPPKEPLWRFAIPLTPTEKSYRATHRAMGVRGCIAWDTSYMGTIAVEGAEASLLGLLTAMGLGDDMAKGRKGEKWRKGTRAWEGWLSTRDGEQWALAPVSIIWCAIPMEPNYIELAGIGEEEARRKEKRKLFIRVQPSAFLQLWNEVLKVAKTQCPPAIVEDLRFEIGSIEITGPGSTEALIGALRPIAAEVEGCRSADSPAEIWLSLASITNPASLPANALLGFDVSDPRLRHPPRTVLQSNTAKDEDDLLQILSTWPIDNTQSAPALFDPTARFTASRCLPSQKSINRRKGDAPPGAYPAPIPIDPRIPVLLLASRPKSALGQGSWTLLLPWKYVRPVWYSLMHYPLSSGGNPRFGGLREKRQIAFEQGVPWFPGDYPGTKAGWEWELTEQGKRKAEWEKRPKGKRVEWGSLDLGLGRKGEIGMGWACDWERLFQGPPAAVAEDPTNRTTFTADAGASAVSAAPAASSSAPADATSSASAPTSPPLSIHHLSTSHATQLLKSPPPPPPSPPLNRPHNNQAHAPSPRRPHPLRPHLPPPHSRPPSPRPVACPRLRPSLQLDNSETPPPASPLPRSAPPHRRRQQLAAELLAPRPPEKTNARIAQAGDADYPLVPGEADLVGFVTAGNFNLGEGRGTGVGCVAVARVLGGAGEEARLCVVREAGLAVGRLARWEVV</sequence>
<gene>
    <name evidence="8" type="ORF">FRX48_02654</name>
</gene>
<evidence type="ECO:0000313" key="9">
    <source>
        <dbReference type="Proteomes" id="UP000324767"/>
    </source>
</evidence>
<feature type="domain" description="POPLD" evidence="6">
    <location>
        <begin position="556"/>
        <end position="661"/>
    </location>
</feature>
<evidence type="ECO:0000313" key="8">
    <source>
        <dbReference type="EMBL" id="KAA6414291.1"/>
    </source>
</evidence>
<feature type="domain" description="POP1 C-terminal" evidence="7">
    <location>
        <begin position="824"/>
        <end position="904"/>
    </location>
</feature>
<feature type="compositionally biased region" description="Polar residues" evidence="4">
    <location>
        <begin position="721"/>
        <end position="731"/>
    </location>
</feature>
<dbReference type="OrthoDB" id="442863at2759"/>
<feature type="compositionally biased region" description="Low complexity" evidence="4">
    <location>
        <begin position="699"/>
        <end position="712"/>
    </location>
</feature>
<feature type="region of interest" description="Disordered" evidence="4">
    <location>
        <begin position="1"/>
        <end position="26"/>
    </location>
</feature>
<evidence type="ECO:0000256" key="2">
    <source>
        <dbReference type="ARBA" id="ARBA00022694"/>
    </source>
</evidence>
<dbReference type="PANTHER" id="PTHR22731:SF3">
    <property type="entry name" value="RIBONUCLEASES P_MRP PROTEIN SUBUNIT POP1"/>
    <property type="match status" value="1"/>
</dbReference>